<evidence type="ECO:0000313" key="2">
    <source>
        <dbReference type="Proteomes" id="UP000193144"/>
    </source>
</evidence>
<accession>A0A1Y2A845</accession>
<reference evidence="1 2" key="1">
    <citation type="submission" date="2016-07" db="EMBL/GenBank/DDBJ databases">
        <title>Pervasive Adenine N6-methylation of Active Genes in Fungi.</title>
        <authorList>
            <consortium name="DOE Joint Genome Institute"/>
            <person name="Mondo S.J."/>
            <person name="Dannebaum R.O."/>
            <person name="Kuo R.C."/>
            <person name="Labutti K."/>
            <person name="Haridas S."/>
            <person name="Kuo A."/>
            <person name="Salamov A."/>
            <person name="Ahrendt S.R."/>
            <person name="Lipzen A."/>
            <person name="Sullivan W."/>
            <person name="Andreopoulos W.B."/>
            <person name="Clum A."/>
            <person name="Lindquist E."/>
            <person name="Daum C."/>
            <person name="Ramamoorthy G.K."/>
            <person name="Gryganskyi A."/>
            <person name="Culley D."/>
            <person name="Magnuson J.K."/>
            <person name="James T.Y."/>
            <person name="O'Malley M.A."/>
            <person name="Stajich J.E."/>
            <person name="Spatafora J.W."/>
            <person name="Visel A."/>
            <person name="Grigoriev I.V."/>
        </authorList>
    </citation>
    <scope>NUCLEOTIDE SEQUENCE [LARGE SCALE GENOMIC DNA]</scope>
    <source>
        <strain evidence="1 2">CBS 115471</strain>
    </source>
</reference>
<protein>
    <submittedName>
        <fullName evidence="1">Uncharacterized protein</fullName>
    </submittedName>
</protein>
<evidence type="ECO:0000313" key="1">
    <source>
        <dbReference type="EMBL" id="ORY18693.1"/>
    </source>
</evidence>
<name>A0A1Y2A845_9PLEO</name>
<comment type="caution">
    <text evidence="1">The sequence shown here is derived from an EMBL/GenBank/DDBJ whole genome shotgun (WGS) entry which is preliminary data.</text>
</comment>
<dbReference type="Proteomes" id="UP000193144">
    <property type="component" value="Unassembled WGS sequence"/>
</dbReference>
<proteinExistence type="predicted"/>
<dbReference type="EMBL" id="MCFA01000005">
    <property type="protein sequence ID" value="ORY18693.1"/>
    <property type="molecule type" value="Genomic_DNA"/>
</dbReference>
<organism evidence="1 2">
    <name type="scientific">Clohesyomyces aquaticus</name>
    <dbReference type="NCBI Taxonomy" id="1231657"/>
    <lineage>
        <taxon>Eukaryota</taxon>
        <taxon>Fungi</taxon>
        <taxon>Dikarya</taxon>
        <taxon>Ascomycota</taxon>
        <taxon>Pezizomycotina</taxon>
        <taxon>Dothideomycetes</taxon>
        <taxon>Pleosporomycetidae</taxon>
        <taxon>Pleosporales</taxon>
        <taxon>Lindgomycetaceae</taxon>
        <taxon>Clohesyomyces</taxon>
    </lineage>
</organism>
<gene>
    <name evidence="1" type="ORF">BCR34DRAFT_582643</name>
</gene>
<sequence>MNDEERKRTYEFEPFLTRHRLALGDMDEREKKMRKDWEKGNEAATDRITTANQPRNLRVVKSRLLETILPRDRRVLEDSFFLGLGTMDGQVDKGSMERHFAAIEFVREKLRERFREQAALSKNIRLHFWDPEYSTQDAHMIRKFLGGAMSPFISANKGRL</sequence>
<keyword evidence="2" id="KW-1185">Reference proteome</keyword>
<dbReference type="AlphaFoldDB" id="A0A1Y2A845"/>